<feature type="compositionally biased region" description="Polar residues" evidence="1">
    <location>
        <begin position="16"/>
        <end position="43"/>
    </location>
</feature>
<gene>
    <name evidence="2" type="ORF">GYMLUDRAFT_57694</name>
</gene>
<feature type="compositionally biased region" description="Basic and acidic residues" evidence="1">
    <location>
        <begin position="358"/>
        <end position="378"/>
    </location>
</feature>
<feature type="compositionally biased region" description="Low complexity" evidence="1">
    <location>
        <begin position="459"/>
        <end position="471"/>
    </location>
</feature>
<feature type="compositionally biased region" description="Gly residues" evidence="1">
    <location>
        <begin position="49"/>
        <end position="58"/>
    </location>
</feature>
<feature type="region of interest" description="Disordered" evidence="1">
    <location>
        <begin position="443"/>
        <end position="496"/>
    </location>
</feature>
<feature type="region of interest" description="Disordered" evidence="1">
    <location>
        <begin position="399"/>
        <end position="419"/>
    </location>
</feature>
<feature type="region of interest" description="Disordered" evidence="1">
    <location>
        <begin position="355"/>
        <end position="379"/>
    </location>
</feature>
<reference evidence="2 3" key="1">
    <citation type="submission" date="2014-04" db="EMBL/GenBank/DDBJ databases">
        <title>Evolutionary Origins and Diversification of the Mycorrhizal Mutualists.</title>
        <authorList>
            <consortium name="DOE Joint Genome Institute"/>
            <consortium name="Mycorrhizal Genomics Consortium"/>
            <person name="Kohler A."/>
            <person name="Kuo A."/>
            <person name="Nagy L.G."/>
            <person name="Floudas D."/>
            <person name="Copeland A."/>
            <person name="Barry K.W."/>
            <person name="Cichocki N."/>
            <person name="Veneault-Fourrey C."/>
            <person name="LaButti K."/>
            <person name="Lindquist E.A."/>
            <person name="Lipzen A."/>
            <person name="Lundell T."/>
            <person name="Morin E."/>
            <person name="Murat C."/>
            <person name="Riley R."/>
            <person name="Ohm R."/>
            <person name="Sun H."/>
            <person name="Tunlid A."/>
            <person name="Henrissat B."/>
            <person name="Grigoriev I.V."/>
            <person name="Hibbett D.S."/>
            <person name="Martin F."/>
        </authorList>
    </citation>
    <scope>NUCLEOTIDE SEQUENCE [LARGE SCALE GENOMIC DNA]</scope>
    <source>
        <strain evidence="2 3">FD-317 M1</strain>
    </source>
</reference>
<evidence type="ECO:0000313" key="3">
    <source>
        <dbReference type="Proteomes" id="UP000053593"/>
    </source>
</evidence>
<dbReference type="OrthoDB" id="3060267at2759"/>
<dbReference type="AlphaFoldDB" id="A0A0D0CKV6"/>
<feature type="compositionally biased region" description="Acidic residues" evidence="1">
    <location>
        <begin position="447"/>
        <end position="458"/>
    </location>
</feature>
<dbReference type="Proteomes" id="UP000053593">
    <property type="component" value="Unassembled WGS sequence"/>
</dbReference>
<protein>
    <submittedName>
        <fullName evidence="2">Unplaced genomic scaffold GYMLUscaffold_16, whole genome shotgun sequence</fullName>
    </submittedName>
</protein>
<dbReference type="HOGENOM" id="CLU_362483_0_0_1"/>
<accession>A0A0D0CKV6</accession>
<feature type="region of interest" description="Disordered" evidence="1">
    <location>
        <begin position="1"/>
        <end position="98"/>
    </location>
</feature>
<organism evidence="2 3">
    <name type="scientific">Collybiopsis luxurians FD-317 M1</name>
    <dbReference type="NCBI Taxonomy" id="944289"/>
    <lineage>
        <taxon>Eukaryota</taxon>
        <taxon>Fungi</taxon>
        <taxon>Dikarya</taxon>
        <taxon>Basidiomycota</taxon>
        <taxon>Agaricomycotina</taxon>
        <taxon>Agaricomycetes</taxon>
        <taxon>Agaricomycetidae</taxon>
        <taxon>Agaricales</taxon>
        <taxon>Marasmiineae</taxon>
        <taxon>Omphalotaceae</taxon>
        <taxon>Collybiopsis</taxon>
        <taxon>Collybiopsis luxurians</taxon>
    </lineage>
</organism>
<proteinExistence type="predicted"/>
<sequence>MHKALPEPELEYPNAQPKTSVTCNQGGRDTPPHQAQDSPSSQQWDRHGGANGGGNGPPDGGPPDDNDDNNNHDHGKRGKGPPNLRSPANPVRYRSEDPLADLKEVYEYDSTPRSEEEVLKASFQQYEQLIKFYLFGLPMNSTLAVQKALLQSVPKPGKYGGSMDYSKFDDWAVDLIQWLNIADQCGPPTRYSDMTRTNTLGSFLEGEAQRWFRQEVQCVPDAFAENPDPLAYHWTFMQVMNGLYQQFVHDASISQIADRFHAVVYTQSGGVKSLFNELKRWATCMPIPPDVYTFKQRLLLLIPESMCDHLTRIEKISAERSSVDNIMQAAIECERSIHTGKYYASARYQVTNQPAYQADHRSREVHTEKDADKSRAEAQDGNCQFRACHDCGELGHWKGDPKCKKNKASGNDGPKYTAYQKSNKPKLYWMAEEVSEEGEKLFRLEEVSEPESEPEAEAEPPSGSPDPWGGSQYEPEATDDEYLAPPADTDNERVGFMRDPSDLEYETASEEDELHLDIQEFMRTMSGTEDGGFVATTAPQPKLKRGLTMSHTGHRPAHTRDENWCLSTFIEINGMQAYTLFDSIAHAKVFQLENPITLQLETKGSCTKIVFGANAKYRLNHGDGKHIEGNEYFDVANIDRYDMVVGTVFMQKHGIALDFEKNVIQVQGKPIPTLTEGEDTGEIARRAAKSVSTDFHLKANESVPIKPRPNRAPMAKGWDVMLLDPNDEISIDDIEALMDDVVKGSYSGPEYNKQLHEVSHLVDQFDKEKYG</sequence>
<name>A0A0D0CKV6_9AGAR</name>
<keyword evidence="3" id="KW-1185">Reference proteome</keyword>
<dbReference type="EMBL" id="KN834764">
    <property type="protein sequence ID" value="KIK63519.1"/>
    <property type="molecule type" value="Genomic_DNA"/>
</dbReference>
<evidence type="ECO:0000313" key="2">
    <source>
        <dbReference type="EMBL" id="KIK63519.1"/>
    </source>
</evidence>
<evidence type="ECO:0000256" key="1">
    <source>
        <dbReference type="SAM" id="MobiDB-lite"/>
    </source>
</evidence>